<gene>
    <name evidence="1" type="ORF">K470DRAFT_156616</name>
</gene>
<organism evidence="1 2">
    <name type="scientific">Piedraia hortae CBS 480.64</name>
    <dbReference type="NCBI Taxonomy" id="1314780"/>
    <lineage>
        <taxon>Eukaryota</taxon>
        <taxon>Fungi</taxon>
        <taxon>Dikarya</taxon>
        <taxon>Ascomycota</taxon>
        <taxon>Pezizomycotina</taxon>
        <taxon>Dothideomycetes</taxon>
        <taxon>Dothideomycetidae</taxon>
        <taxon>Capnodiales</taxon>
        <taxon>Piedraiaceae</taxon>
        <taxon>Piedraia</taxon>
    </lineage>
</organism>
<accession>A0A6A7BSV7</accession>
<sequence length="137" mass="15270">MDPHKSTVLPSVDAVMRYPLCERKAQARHRIGKSCTGIGNSTTLRAMAKQTEGVDGFTHTVATRAKHFIEALPSQFNALKDVLRTTVFGADVIIAECQRESGRVEGASRECTVSAGVPRWRYWKEQEREITFATSKM</sequence>
<name>A0A6A7BSV7_9PEZI</name>
<proteinExistence type="predicted"/>
<dbReference type="Proteomes" id="UP000799421">
    <property type="component" value="Unassembled WGS sequence"/>
</dbReference>
<evidence type="ECO:0000313" key="2">
    <source>
        <dbReference type="Proteomes" id="UP000799421"/>
    </source>
</evidence>
<dbReference type="AlphaFoldDB" id="A0A6A7BSV7"/>
<evidence type="ECO:0000313" key="1">
    <source>
        <dbReference type="EMBL" id="KAF2857819.1"/>
    </source>
</evidence>
<keyword evidence="2" id="KW-1185">Reference proteome</keyword>
<protein>
    <submittedName>
        <fullName evidence="1">Uncharacterized protein</fullName>
    </submittedName>
</protein>
<reference evidence="1" key="1">
    <citation type="journal article" date="2020" name="Stud. Mycol.">
        <title>101 Dothideomycetes genomes: a test case for predicting lifestyles and emergence of pathogens.</title>
        <authorList>
            <person name="Haridas S."/>
            <person name="Albert R."/>
            <person name="Binder M."/>
            <person name="Bloem J."/>
            <person name="Labutti K."/>
            <person name="Salamov A."/>
            <person name="Andreopoulos B."/>
            <person name="Baker S."/>
            <person name="Barry K."/>
            <person name="Bills G."/>
            <person name="Bluhm B."/>
            <person name="Cannon C."/>
            <person name="Castanera R."/>
            <person name="Culley D."/>
            <person name="Daum C."/>
            <person name="Ezra D."/>
            <person name="Gonzalez J."/>
            <person name="Henrissat B."/>
            <person name="Kuo A."/>
            <person name="Liang C."/>
            <person name="Lipzen A."/>
            <person name="Lutzoni F."/>
            <person name="Magnuson J."/>
            <person name="Mondo S."/>
            <person name="Nolan M."/>
            <person name="Ohm R."/>
            <person name="Pangilinan J."/>
            <person name="Park H.-J."/>
            <person name="Ramirez L."/>
            <person name="Alfaro M."/>
            <person name="Sun H."/>
            <person name="Tritt A."/>
            <person name="Yoshinaga Y."/>
            <person name="Zwiers L.-H."/>
            <person name="Turgeon B."/>
            <person name="Goodwin S."/>
            <person name="Spatafora J."/>
            <person name="Crous P."/>
            <person name="Grigoriev I."/>
        </authorList>
    </citation>
    <scope>NUCLEOTIDE SEQUENCE</scope>
    <source>
        <strain evidence="1">CBS 480.64</strain>
    </source>
</reference>
<dbReference type="EMBL" id="MU006026">
    <property type="protein sequence ID" value="KAF2857819.1"/>
    <property type="molecule type" value="Genomic_DNA"/>
</dbReference>